<reference evidence="1" key="1">
    <citation type="submission" date="2017-12" db="EMBL/GenBank/DDBJ databases">
        <title>Gene loss provides genomic basis for host adaptation in cereal stripe rust fungi.</title>
        <authorList>
            <person name="Xia C."/>
        </authorList>
    </citation>
    <scope>NUCLEOTIDE SEQUENCE [LARGE SCALE GENOMIC DNA]</scope>
    <source>
        <strain evidence="1">93-210</strain>
    </source>
</reference>
<protein>
    <submittedName>
        <fullName evidence="1">Uncharacterized protein</fullName>
    </submittedName>
</protein>
<feature type="non-terminal residue" evidence="1">
    <location>
        <position position="712"/>
    </location>
</feature>
<gene>
    <name evidence="1" type="ORF">PSTT_09940</name>
</gene>
<comment type="caution">
    <text evidence="1">The sequence shown here is derived from an EMBL/GenBank/DDBJ whole genome shotgun (WGS) entry which is preliminary data.</text>
</comment>
<accession>A0A2S4V6F6</accession>
<dbReference type="VEuPathDB" id="FungiDB:PSHT_02389"/>
<evidence type="ECO:0000313" key="2">
    <source>
        <dbReference type="Proteomes" id="UP000239156"/>
    </source>
</evidence>
<name>A0A2S4V6F6_9BASI</name>
<dbReference type="VEuPathDB" id="FungiDB:PSHT_02392"/>
<dbReference type="VEuPathDB" id="FungiDB:PSHT_02391"/>
<dbReference type="VEuPathDB" id="FungiDB:PSTT_09940"/>
<evidence type="ECO:0000313" key="1">
    <source>
        <dbReference type="EMBL" id="POW05067.1"/>
    </source>
</evidence>
<keyword evidence="2" id="KW-1185">Reference proteome</keyword>
<proteinExistence type="predicted"/>
<dbReference type="Proteomes" id="UP000239156">
    <property type="component" value="Unassembled WGS sequence"/>
</dbReference>
<organism evidence="1 2">
    <name type="scientific">Puccinia striiformis</name>
    <dbReference type="NCBI Taxonomy" id="27350"/>
    <lineage>
        <taxon>Eukaryota</taxon>
        <taxon>Fungi</taxon>
        <taxon>Dikarya</taxon>
        <taxon>Basidiomycota</taxon>
        <taxon>Pucciniomycotina</taxon>
        <taxon>Pucciniomycetes</taxon>
        <taxon>Pucciniales</taxon>
        <taxon>Pucciniaceae</taxon>
        <taxon>Puccinia</taxon>
    </lineage>
</organism>
<sequence length="712" mass="78964">MLIHQIIPFTAAYLIRHACNAYRTSDPNIQCVPRIQTGRANCKSAYLKIRYEPDSTLDVYAAHVEKIFGNCVIVVDKPYDVKITQKTIESAFAKMLSHCKEHPGTYILPGYQGVTLSTRQRATLPIVEDDAPLNTPLCLGLKNRPTLDDCGKAFTGLRTDGEQNFVDYRGDRANYVANAVKSCKVVIMSTDGSVLTIKKQDAAGIAYRTVAKCNLKRMAKPLPVCTLISVCSSSDTHLIPQVTLPHDSTFKIVSEKSTNMLVYQIIFLTVTSLLHACSAYDTSDPNIKCVPKIQTGRANCKTAYGKILYEPDSTLDVFEMRVERIQNNCVVRVDKPFDLKISKQAIEAGFDKMLSHCKEHPGTYVLPDFKGVTLSTRPRNPYPIIEDDTPSDKLICYEQKDHTLPEDCARAFSGLRTRHDGLFVIDGERTMTATYNSWGTCNVAIVSSDTSALTVNKEDATAKIYQIISTCNGKWGSIAMKGGRKKEMLVHQIICLTVTSLLHACSAYDTSDPNIKCVPRVQTGRANCKTAYGKIQYEPDSTLDVSEMGVEKIQNNCVRLVPLSSRRSSFLTDAKCLNDANLFALTSLGILECEAKRPTTAKILQSSKSIFLVPRTKQAIEAGFDKMLSHCKEHVGAPPFVTSSFTYQGLENSRMNMQLQYQAIPNFYHFCNRAFSGLRTRHDGIFWGSIAMSGGVKGRNGRAIFTLSAKLK</sequence>
<dbReference type="AlphaFoldDB" id="A0A2S4V6F6"/>
<dbReference type="EMBL" id="PKSL01000103">
    <property type="protein sequence ID" value="POW05067.1"/>
    <property type="molecule type" value="Genomic_DNA"/>
</dbReference>